<feature type="domain" description="DUF234" evidence="2">
    <location>
        <begin position="313"/>
        <end position="402"/>
    </location>
</feature>
<dbReference type="SUPFAM" id="SSF52540">
    <property type="entry name" value="P-loop containing nucleoside triphosphate hydrolases"/>
    <property type="match status" value="1"/>
</dbReference>
<dbReference type="Proteomes" id="UP000460435">
    <property type="component" value="Unassembled WGS sequence"/>
</dbReference>
<protein>
    <submittedName>
        <fullName evidence="3">ATP-binding protein</fullName>
    </submittedName>
</protein>
<comment type="caution">
    <text evidence="3">The sequence shown here is derived from an EMBL/GenBank/DDBJ whole genome shotgun (WGS) entry which is preliminary data.</text>
</comment>
<feature type="domain" description="ATPase" evidence="1">
    <location>
        <begin position="3"/>
        <end position="204"/>
    </location>
</feature>
<evidence type="ECO:0000313" key="3">
    <source>
        <dbReference type="EMBL" id="NDL60392.1"/>
    </source>
</evidence>
<dbReference type="Pfam" id="PF03008">
    <property type="entry name" value="DUF234"/>
    <property type="match status" value="1"/>
</dbReference>
<evidence type="ECO:0000259" key="2">
    <source>
        <dbReference type="Pfam" id="PF03008"/>
    </source>
</evidence>
<dbReference type="PANTHER" id="PTHR34704">
    <property type="entry name" value="ATPASE"/>
    <property type="match status" value="1"/>
</dbReference>
<keyword evidence="3" id="KW-0547">Nucleotide-binding</keyword>
<dbReference type="InterPro" id="IPR027417">
    <property type="entry name" value="P-loop_NTPase"/>
</dbReference>
<evidence type="ECO:0000313" key="4">
    <source>
        <dbReference type="Proteomes" id="UP000460435"/>
    </source>
</evidence>
<proteinExistence type="predicted"/>
<keyword evidence="3" id="KW-0067">ATP-binding</keyword>
<organism evidence="3 4">
    <name type="scientific">Phytoactinopolyspora mesophila</name>
    <dbReference type="NCBI Taxonomy" id="2650750"/>
    <lineage>
        <taxon>Bacteria</taxon>
        <taxon>Bacillati</taxon>
        <taxon>Actinomycetota</taxon>
        <taxon>Actinomycetes</taxon>
        <taxon>Jiangellales</taxon>
        <taxon>Jiangellaceae</taxon>
        <taxon>Phytoactinopolyspora</taxon>
    </lineage>
</organism>
<dbReference type="Pfam" id="PF01637">
    <property type="entry name" value="ATPase_2"/>
    <property type="match status" value="1"/>
</dbReference>
<dbReference type="AlphaFoldDB" id="A0A7K3MBR2"/>
<dbReference type="InterPro" id="IPR004256">
    <property type="entry name" value="DUF234"/>
</dbReference>
<dbReference type="SUPFAM" id="SSF46785">
    <property type="entry name" value="Winged helix' DNA-binding domain"/>
    <property type="match status" value="1"/>
</dbReference>
<keyword evidence="4" id="KW-1185">Reference proteome</keyword>
<dbReference type="Gene3D" id="3.40.50.300">
    <property type="entry name" value="P-loop containing nucleotide triphosphate hydrolases"/>
    <property type="match status" value="1"/>
</dbReference>
<dbReference type="GO" id="GO:0005524">
    <property type="term" value="F:ATP binding"/>
    <property type="evidence" value="ECO:0007669"/>
    <property type="project" value="UniProtKB-KW"/>
</dbReference>
<dbReference type="PANTHER" id="PTHR34704:SF1">
    <property type="entry name" value="ATPASE"/>
    <property type="match status" value="1"/>
</dbReference>
<reference evidence="3 4" key="1">
    <citation type="submission" date="2019-11" db="EMBL/GenBank/DDBJ databases">
        <authorList>
            <person name="Li X.-J."/>
            <person name="Feng X.-M."/>
        </authorList>
    </citation>
    <scope>NUCLEOTIDE SEQUENCE [LARGE SCALE GENOMIC DNA]</scope>
    <source>
        <strain evidence="3 4">XMNu-373</strain>
    </source>
</reference>
<accession>A0A7K3MBR2</accession>
<dbReference type="InterPro" id="IPR011579">
    <property type="entry name" value="ATPase_dom"/>
</dbReference>
<gene>
    <name evidence="3" type="ORF">F7O44_25275</name>
</gene>
<sequence length="454" mass="50780">MGFVNRTIELAELERWWARPNGRPAMVWGRRRVGKTALLQRFAADRRTIFHLGSGRTEPGELAQLSRKAADSLPGGFRDLSSRPYQSWDEAFEHLAQAARDEPLLLVLDEFPEMMTKSPELPGILRAFLDLSAGHTQLRILLCGSAVRTMRSIQEERAPLYGRFDLALQVHPFQPHEAAEMLVDLDPSNRALVYGLLGGMPLYLSWWDQNRSVDDNLIELATKPTSPLVLEGDLVLATESRHGEQVADVLRAIAEGRTRHHEIADAIGTDPSRTLRDLQELRLVERIQPVTETGRSKRRIYRITDNMIKFYLGVLGRYRDEINRGLGKTVLAAIRGSIDDHMGDCWEDAYRTYLRLHAAEIHPETVAIGPWWQAGHQDEIDAVALAGRSRRPVLVGEAKWGKEVSGDRIAAQLAAKAGRLTTNVSELKFSICAREKVIDAPPGTLVSTAADIMA</sequence>
<dbReference type="EMBL" id="WLZY01000011">
    <property type="protein sequence ID" value="NDL60392.1"/>
    <property type="molecule type" value="Genomic_DNA"/>
</dbReference>
<dbReference type="InterPro" id="IPR036390">
    <property type="entry name" value="WH_DNA-bd_sf"/>
</dbReference>
<name>A0A7K3MBR2_9ACTN</name>
<evidence type="ECO:0000259" key="1">
    <source>
        <dbReference type="Pfam" id="PF01637"/>
    </source>
</evidence>